<protein>
    <submittedName>
        <fullName evidence="1">Uncharacterized protein</fullName>
    </submittedName>
</protein>
<gene>
    <name evidence="1" type="ORF">O9G_003946</name>
    <name evidence="2" type="ORF">ROZALSC1DRAFT_29051</name>
</gene>
<organism evidence="1 3">
    <name type="scientific">Rozella allomycis (strain CSF55)</name>
    <dbReference type="NCBI Taxonomy" id="988480"/>
    <lineage>
        <taxon>Eukaryota</taxon>
        <taxon>Fungi</taxon>
        <taxon>Fungi incertae sedis</taxon>
        <taxon>Cryptomycota</taxon>
        <taxon>Cryptomycota incertae sedis</taxon>
        <taxon>Rozella</taxon>
    </lineage>
</organism>
<dbReference type="OrthoDB" id="540503at2759"/>
<dbReference type="EMBL" id="KE560823">
    <property type="protein sequence ID" value="EPZ35513.1"/>
    <property type="molecule type" value="Genomic_DNA"/>
</dbReference>
<dbReference type="EMBL" id="ML005242">
    <property type="protein sequence ID" value="RKP19348.1"/>
    <property type="molecule type" value="Genomic_DNA"/>
</dbReference>
<dbReference type="HOGENOM" id="CLU_1058266_0_0_1"/>
<reference evidence="2" key="3">
    <citation type="submission" date="2018-08" db="EMBL/GenBank/DDBJ databases">
        <title>Leveraging single-cell genomics to expand the Fungal Tree of Life.</title>
        <authorList>
            <consortium name="DOE Joint Genome Institute"/>
            <person name="Ahrendt S.R."/>
            <person name="Quandt C.A."/>
            <person name="Ciobanu D."/>
            <person name="Clum A."/>
            <person name="Salamov A."/>
            <person name="Andreopoulos B."/>
            <person name="Cheng J.-F."/>
            <person name="Woyke T."/>
            <person name="Pelin A."/>
            <person name="Henrissat B."/>
            <person name="Reynolds N."/>
            <person name="Benny G.L."/>
            <person name="Smith M.E."/>
            <person name="James T.Y."/>
            <person name="Grigoriev I.V."/>
        </authorList>
    </citation>
    <scope>NUCLEOTIDE SEQUENCE</scope>
    <source>
        <strain evidence="2">CSF55</strain>
    </source>
</reference>
<dbReference type="Proteomes" id="UP000030755">
    <property type="component" value="Unassembled WGS sequence"/>
</dbReference>
<dbReference type="AlphaFoldDB" id="A0A075B3P9"/>
<evidence type="ECO:0000313" key="2">
    <source>
        <dbReference type="EMBL" id="RKP19348.1"/>
    </source>
</evidence>
<reference evidence="1 3" key="1">
    <citation type="journal article" date="2013" name="Curr. Biol.">
        <title>Shared signatures of parasitism and phylogenomics unite Cryptomycota and microsporidia.</title>
        <authorList>
            <person name="James T.Y."/>
            <person name="Pelin A."/>
            <person name="Bonen L."/>
            <person name="Ahrendt S."/>
            <person name="Sain D."/>
            <person name="Corradi N."/>
            <person name="Stajich J.E."/>
        </authorList>
    </citation>
    <scope>NUCLEOTIDE SEQUENCE [LARGE SCALE GENOMIC DNA]</scope>
    <source>
        <strain evidence="1 3">CSF55</strain>
        <strain evidence="1 3">CSF55</strain>
    </source>
</reference>
<reference evidence="4" key="2">
    <citation type="journal article" date="2018" name="Nat. Microbiol.">
        <title>Leveraging single-cell genomics to expand the fungal tree of life.</title>
        <authorList>
            <person name="Ahrendt S.R."/>
            <person name="Quandt C.A."/>
            <person name="Ciobanu D."/>
            <person name="Clum A."/>
            <person name="Salamov A."/>
            <person name="Andreopoulos B."/>
            <person name="Cheng J.F."/>
            <person name="Woyke T."/>
            <person name="Pelin A."/>
            <person name="Henrissat B."/>
            <person name="Reynolds N.K."/>
            <person name="Benny G.L."/>
            <person name="Smith M.E."/>
            <person name="James T.Y."/>
            <person name="Grigoriev I.V."/>
        </authorList>
    </citation>
    <scope>NUCLEOTIDE SEQUENCE [LARGE SCALE GENOMIC DNA]</scope>
    <source>
        <strain evidence="4">CSF55</strain>
    </source>
</reference>
<evidence type="ECO:0000313" key="1">
    <source>
        <dbReference type="EMBL" id="EPZ35513.1"/>
    </source>
</evidence>
<dbReference type="Proteomes" id="UP000281549">
    <property type="component" value="Unassembled WGS sequence"/>
</dbReference>
<proteinExistence type="predicted"/>
<keyword evidence="3" id="KW-1185">Reference proteome</keyword>
<name>A0A075B3P9_ROZAC</name>
<evidence type="ECO:0000313" key="3">
    <source>
        <dbReference type="Proteomes" id="UP000030755"/>
    </source>
</evidence>
<sequence length="263" mass="30957">MVKNNLLRWNTYYPCLKGEIHPFLKFDKPSVVFYASFKSTIPEKERDELENEMLEFYDTLSENVKQCFGDPLFKSIEIKPQDDTHVTGARLLVEALFDVEKPLLPDAQYILIMEHDLRAIRKNWLGKLILETAWPQLMFWIKGSIYRGKLSLVEGTTYIPNLYHINGGCIYNVGDVEFREFYRSVRSYIVKKHGDSPNAYDTDFFEWSIDVANYDKFRHVAHMFRYTDVIQNQWISPYYIPDINRKSPNTHLIHGGNIQSNPL</sequence>
<evidence type="ECO:0000313" key="4">
    <source>
        <dbReference type="Proteomes" id="UP000281549"/>
    </source>
</evidence>
<accession>A0A075B3P9</accession>